<dbReference type="InterPro" id="IPR018968">
    <property type="entry name" value="Phasin"/>
</dbReference>
<protein>
    <submittedName>
        <fullName evidence="2">Phasin family protein</fullName>
    </submittedName>
</protein>
<evidence type="ECO:0000313" key="2">
    <source>
        <dbReference type="EMBL" id="MCS0494272.1"/>
    </source>
</evidence>
<comment type="caution">
    <text evidence="2">The sequence shown here is derived from an EMBL/GenBank/DDBJ whole genome shotgun (WGS) entry which is preliminary data.</text>
</comment>
<dbReference type="RefSeq" id="WP_258731215.1">
    <property type="nucleotide sequence ID" value="NZ_JANTHZ010000001.1"/>
</dbReference>
<dbReference type="Pfam" id="PF09361">
    <property type="entry name" value="Phasin_2"/>
    <property type="match status" value="1"/>
</dbReference>
<dbReference type="AlphaFoldDB" id="A0A9X2T124"/>
<gene>
    <name evidence="2" type="ORF">NVS89_04125</name>
</gene>
<evidence type="ECO:0000313" key="3">
    <source>
        <dbReference type="Proteomes" id="UP001151088"/>
    </source>
</evidence>
<feature type="domain" description="Phasin" evidence="1">
    <location>
        <begin position="32"/>
        <end position="118"/>
    </location>
</feature>
<dbReference type="EMBL" id="JANTHZ010000001">
    <property type="protein sequence ID" value="MCS0494272.1"/>
    <property type="molecule type" value="Genomic_DNA"/>
</dbReference>
<accession>A0A9X2T124</accession>
<dbReference type="Proteomes" id="UP001151088">
    <property type="component" value="Unassembled WGS sequence"/>
</dbReference>
<proteinExistence type="predicted"/>
<organism evidence="2 3">
    <name type="scientific">Ancylobacter mangrovi</name>
    <dbReference type="NCBI Taxonomy" id="2972472"/>
    <lineage>
        <taxon>Bacteria</taxon>
        <taxon>Pseudomonadati</taxon>
        <taxon>Pseudomonadota</taxon>
        <taxon>Alphaproteobacteria</taxon>
        <taxon>Hyphomicrobiales</taxon>
        <taxon>Xanthobacteraceae</taxon>
        <taxon>Ancylobacter</taxon>
    </lineage>
</organism>
<reference evidence="2" key="1">
    <citation type="submission" date="2022-08" db="EMBL/GenBank/DDBJ databases">
        <authorList>
            <person name="Li F."/>
        </authorList>
    </citation>
    <scope>NUCLEOTIDE SEQUENCE</scope>
    <source>
        <strain evidence="2">MQZ15Z-1</strain>
    </source>
</reference>
<keyword evidence="3" id="KW-1185">Reference proteome</keyword>
<name>A0A9X2T124_9HYPH</name>
<sequence length="128" mass="13779">MPSDLKPEIPEELRTFAEQGVDQARVAIDGVIDAAHKALDDAGRQVDAAHENVREIGRTTLDFAEANIAAAFDFAARIARAQSFDDWPRLQADFVREQAARLTEQAKVLGEHGASAAAMGTPGAKPKK</sequence>
<evidence type="ECO:0000259" key="1">
    <source>
        <dbReference type="Pfam" id="PF09361"/>
    </source>
</evidence>